<organism evidence="1 2">
    <name type="scientific">Castanea mollissima</name>
    <name type="common">Chinese chestnut</name>
    <dbReference type="NCBI Taxonomy" id="60419"/>
    <lineage>
        <taxon>Eukaryota</taxon>
        <taxon>Viridiplantae</taxon>
        <taxon>Streptophyta</taxon>
        <taxon>Embryophyta</taxon>
        <taxon>Tracheophyta</taxon>
        <taxon>Spermatophyta</taxon>
        <taxon>Magnoliopsida</taxon>
        <taxon>eudicotyledons</taxon>
        <taxon>Gunneridae</taxon>
        <taxon>Pentapetalae</taxon>
        <taxon>rosids</taxon>
        <taxon>fabids</taxon>
        <taxon>Fagales</taxon>
        <taxon>Fagaceae</taxon>
        <taxon>Castanea</taxon>
    </lineage>
</organism>
<dbReference type="SUPFAM" id="SSF53335">
    <property type="entry name" value="S-adenosyl-L-methionine-dependent methyltransferases"/>
    <property type="match status" value="1"/>
</dbReference>
<dbReference type="Proteomes" id="UP000737018">
    <property type="component" value="Unassembled WGS sequence"/>
</dbReference>
<dbReference type="AlphaFoldDB" id="A0A8J4VPN0"/>
<sequence length="200" mass="22462">MNSLYSPTSFLLPSHRWQFTPCLQVQPQNLYVHRLLPLSLSSALKSNCPLRAPKSSIGATIPPNEGAVSGRLKKLLKSGIKEKYDKVKCWQGELIYVPEKWRPLDVVFLYFLPALSFNLDQVFGALAKLCLPGARVVISHPQGRDVLKQQQQQNPDVIISDLPEKMTLQKVAADHSFDVAEFVDEPGFYLAVLKFSDARN</sequence>
<protein>
    <submittedName>
        <fullName evidence="1">Uncharacterized protein</fullName>
    </submittedName>
</protein>
<name>A0A8J4VPN0_9ROSI</name>
<dbReference type="OrthoDB" id="276388at2759"/>
<dbReference type="PANTHER" id="PTHR37217">
    <property type="entry name" value="EXPRESSED PROTEIN"/>
    <property type="match status" value="1"/>
</dbReference>
<dbReference type="PANTHER" id="PTHR37217:SF1">
    <property type="entry name" value="EXPRESSED PROTEIN"/>
    <property type="match status" value="1"/>
</dbReference>
<reference evidence="1" key="1">
    <citation type="submission" date="2020-03" db="EMBL/GenBank/DDBJ databases">
        <title>Castanea mollissima Vanexum genome sequencing.</title>
        <authorList>
            <person name="Staton M."/>
        </authorList>
    </citation>
    <scope>NUCLEOTIDE SEQUENCE</scope>
    <source>
        <tissue evidence="1">Leaf</tissue>
    </source>
</reference>
<evidence type="ECO:0000313" key="1">
    <source>
        <dbReference type="EMBL" id="KAF3968008.1"/>
    </source>
</evidence>
<dbReference type="EMBL" id="JRKL02000823">
    <property type="protein sequence ID" value="KAF3968008.1"/>
    <property type="molecule type" value="Genomic_DNA"/>
</dbReference>
<evidence type="ECO:0000313" key="2">
    <source>
        <dbReference type="Proteomes" id="UP000737018"/>
    </source>
</evidence>
<comment type="caution">
    <text evidence="1">The sequence shown here is derived from an EMBL/GenBank/DDBJ whole genome shotgun (WGS) entry which is preliminary data.</text>
</comment>
<dbReference type="GO" id="GO:0009507">
    <property type="term" value="C:chloroplast"/>
    <property type="evidence" value="ECO:0007669"/>
    <property type="project" value="TreeGrafter"/>
</dbReference>
<gene>
    <name evidence="1" type="ORF">CMV_008056</name>
</gene>
<accession>A0A8J4VPN0</accession>
<keyword evidence="2" id="KW-1185">Reference proteome</keyword>
<proteinExistence type="predicted"/>
<dbReference type="InterPro" id="IPR029063">
    <property type="entry name" value="SAM-dependent_MTases_sf"/>
</dbReference>